<dbReference type="NCBIfam" id="TIGR01444">
    <property type="entry name" value="fkbM_fam"/>
    <property type="match status" value="1"/>
</dbReference>
<dbReference type="InterPro" id="IPR006342">
    <property type="entry name" value="FkbM_mtfrase"/>
</dbReference>
<evidence type="ECO:0000313" key="3">
    <source>
        <dbReference type="EMBL" id="QOZ59674.1"/>
    </source>
</evidence>
<protein>
    <submittedName>
        <fullName evidence="2">Methyltransferase FkbM</fullName>
    </submittedName>
</protein>
<dbReference type="GO" id="GO:0032259">
    <property type="term" value="P:methylation"/>
    <property type="evidence" value="ECO:0007669"/>
    <property type="project" value="UniProtKB-KW"/>
</dbReference>
<evidence type="ECO:0000313" key="5">
    <source>
        <dbReference type="Proteomes" id="UP000625079"/>
    </source>
</evidence>
<dbReference type="InterPro" id="IPR053188">
    <property type="entry name" value="FkbM_Methyltransferase"/>
</dbReference>
<dbReference type="SUPFAM" id="SSF53335">
    <property type="entry name" value="S-adenosyl-L-methionine-dependent methyltransferases"/>
    <property type="match status" value="1"/>
</dbReference>
<dbReference type="Proteomes" id="UP000625079">
    <property type="component" value="Unassembled WGS sequence"/>
</dbReference>
<feature type="domain" description="Methyltransferase FkbM" evidence="1">
    <location>
        <begin position="66"/>
        <end position="208"/>
    </location>
</feature>
<dbReference type="PANTHER" id="PTHR36973:SF4">
    <property type="entry name" value="NODULATION PROTEIN"/>
    <property type="match status" value="1"/>
</dbReference>
<reference evidence="2" key="1">
    <citation type="journal article" date="2014" name="Int. J. Syst. Evol. Microbiol.">
        <title>Complete genome sequence of Corynebacterium casei LMG S-19264T (=DSM 44701T), isolated from a smear-ripened cheese.</title>
        <authorList>
            <consortium name="US DOE Joint Genome Institute (JGI-PGF)"/>
            <person name="Walter F."/>
            <person name="Albersmeier A."/>
            <person name="Kalinowski J."/>
            <person name="Ruckert C."/>
        </authorList>
    </citation>
    <scope>NUCLEOTIDE SEQUENCE</scope>
    <source>
        <strain evidence="2">CGMCC 1.15034</strain>
    </source>
</reference>
<dbReference type="Pfam" id="PF05050">
    <property type="entry name" value="Methyltransf_21"/>
    <property type="match status" value="1"/>
</dbReference>
<reference evidence="3 4" key="2">
    <citation type="submission" date="2018-06" db="EMBL/GenBank/DDBJ databases">
        <title>Comparative genomics of rhizobia nodulating Arachis hypogaea in China.</title>
        <authorList>
            <person name="Li Y."/>
        </authorList>
    </citation>
    <scope>NUCLEOTIDE SEQUENCE [LARGE SCALE GENOMIC DNA]</scope>
    <source>
        <strain evidence="3 4">CCBAU 51658</strain>
    </source>
</reference>
<proteinExistence type="predicted"/>
<evidence type="ECO:0000313" key="2">
    <source>
        <dbReference type="EMBL" id="GGI29188.1"/>
    </source>
</evidence>
<reference evidence="2" key="3">
    <citation type="submission" date="2022-12" db="EMBL/GenBank/DDBJ databases">
        <authorList>
            <person name="Sun Q."/>
            <person name="Zhou Y."/>
        </authorList>
    </citation>
    <scope>NUCLEOTIDE SEQUENCE</scope>
    <source>
        <strain evidence="2">CGMCC 1.15034</strain>
    </source>
</reference>
<dbReference type="PANTHER" id="PTHR36973">
    <property type="entry name" value="SLL1456 PROTEIN-RELATED"/>
    <property type="match status" value="1"/>
</dbReference>
<keyword evidence="2" id="KW-0489">Methyltransferase</keyword>
<dbReference type="EMBL" id="BMHC01000014">
    <property type="protein sequence ID" value="GGI29188.1"/>
    <property type="molecule type" value="Genomic_DNA"/>
</dbReference>
<organism evidence="2 5">
    <name type="scientific">Bradyrhizobium guangdongense</name>
    <dbReference type="NCBI Taxonomy" id="1325090"/>
    <lineage>
        <taxon>Bacteria</taxon>
        <taxon>Pseudomonadati</taxon>
        <taxon>Pseudomonadota</taxon>
        <taxon>Alphaproteobacteria</taxon>
        <taxon>Hyphomicrobiales</taxon>
        <taxon>Nitrobacteraceae</taxon>
        <taxon>Bradyrhizobium</taxon>
    </lineage>
</organism>
<name>A0A410V4M6_9BRAD</name>
<dbReference type="EMBL" id="CP030057">
    <property type="protein sequence ID" value="QOZ59674.1"/>
    <property type="molecule type" value="Genomic_DNA"/>
</dbReference>
<evidence type="ECO:0000313" key="4">
    <source>
        <dbReference type="Proteomes" id="UP000593880"/>
    </source>
</evidence>
<accession>A0A410V4M6</accession>
<evidence type="ECO:0000259" key="1">
    <source>
        <dbReference type="Pfam" id="PF05050"/>
    </source>
</evidence>
<dbReference type="AlphaFoldDB" id="A0A410V4M6"/>
<gene>
    <name evidence="2" type="ORF">GCM10010987_53150</name>
    <name evidence="3" type="ORF">XH86_13745</name>
</gene>
<dbReference type="InterPro" id="IPR029063">
    <property type="entry name" value="SAM-dependent_MTases_sf"/>
</dbReference>
<dbReference type="Proteomes" id="UP000593880">
    <property type="component" value="Chromosome"/>
</dbReference>
<sequence>MKASISAVFQAVNLLLEPIGLRLLRTDAPVRNFALFFKHLKSLDFHVKTVIDVGIALGTSPIYDAFPRARYFLVEPVAECRPVLEQLKQRLNAEYFLVAAGAENGDVTIYVHDDISGSSIFTQVEGKALDGEPRVTPMRRLDSLLPEKLEHPVFLKIDTQGAELEVLKGLGSRIAEIDLLILETTMMPMRHGIPVFADIVRFCDEAGFAVYDVLEGHMRSLDGALAQIDLAFVRKDSPLRSQPAYFNADQLASYLKRPSRLRSLNG</sequence>
<dbReference type="OrthoDB" id="292760at2"/>
<dbReference type="GO" id="GO:0008171">
    <property type="term" value="F:O-methyltransferase activity"/>
    <property type="evidence" value="ECO:0007669"/>
    <property type="project" value="TreeGrafter"/>
</dbReference>
<keyword evidence="2" id="KW-0808">Transferase</keyword>
<dbReference type="RefSeq" id="WP_128965278.1">
    <property type="nucleotide sequence ID" value="NZ_BMHC01000014.1"/>
</dbReference>
<keyword evidence="4" id="KW-1185">Reference proteome</keyword>
<dbReference type="Gene3D" id="3.40.50.150">
    <property type="entry name" value="Vaccinia Virus protein VP39"/>
    <property type="match status" value="1"/>
</dbReference>